<dbReference type="RefSeq" id="WP_229232476.1">
    <property type="nucleotide sequence ID" value="NZ_AP024525.1"/>
</dbReference>
<dbReference type="Gene3D" id="1.20.120.1760">
    <property type="match status" value="1"/>
</dbReference>
<dbReference type="EC" id="2.7.8.5" evidence="11"/>
<evidence type="ECO:0000256" key="9">
    <source>
        <dbReference type="ARBA" id="ARBA00023209"/>
    </source>
</evidence>
<comment type="similarity">
    <text evidence="2 12">Belongs to the CDP-alcohol phosphatidyltransferase class-I family.</text>
</comment>
<dbReference type="InterPro" id="IPR004570">
    <property type="entry name" value="Phosphatidylglycerol_P_synth"/>
</dbReference>
<dbReference type="InterPro" id="IPR000462">
    <property type="entry name" value="CDP-OH_P_trans"/>
</dbReference>
<evidence type="ECO:0000313" key="15">
    <source>
        <dbReference type="Proteomes" id="UP001319861"/>
    </source>
</evidence>
<dbReference type="EMBL" id="AP024525">
    <property type="protein sequence ID" value="BCT75766.1"/>
    <property type="molecule type" value="Genomic_DNA"/>
</dbReference>
<evidence type="ECO:0000256" key="7">
    <source>
        <dbReference type="ARBA" id="ARBA00023098"/>
    </source>
</evidence>
<evidence type="ECO:0000256" key="3">
    <source>
        <dbReference type="ARBA" id="ARBA00022516"/>
    </source>
</evidence>
<keyword evidence="4 12" id="KW-0808">Transferase</keyword>
<gene>
    <name evidence="14" type="ORF">SCMU_16080</name>
</gene>
<feature type="transmembrane region" description="Helical" evidence="13">
    <location>
        <begin position="82"/>
        <end position="98"/>
    </location>
</feature>
<dbReference type="PANTHER" id="PTHR14269:SF52">
    <property type="entry name" value="PHOSPHATIDYLGLYCEROPHOSPHATE SYNTHASE-RELATED"/>
    <property type="match status" value="1"/>
</dbReference>
<feature type="transmembrane region" description="Helical" evidence="13">
    <location>
        <begin position="43"/>
        <end position="61"/>
    </location>
</feature>
<evidence type="ECO:0000256" key="11">
    <source>
        <dbReference type="NCBIfam" id="TIGR00560"/>
    </source>
</evidence>
<keyword evidence="5 13" id="KW-0812">Transmembrane</keyword>
<keyword evidence="7" id="KW-0443">Lipid metabolism</keyword>
<evidence type="ECO:0000256" key="6">
    <source>
        <dbReference type="ARBA" id="ARBA00022989"/>
    </source>
</evidence>
<sequence>MTTPPAAPSSQLWNVPNILTMVRIVLVPFFIWSMLADGTQHGGLRWVAFVLFAVAIYTDQLDGSIARKRNLITDFGKIADPIADKLLTGSALVLLSVLGELPWWITILILVREWGITALRFVVIRYGVMPASPGGKLKTVLQTVAILLYLFPLTPGTPILAAIAFWIMILALAVTVVTGIDYIAKAVRLRATALKGRHPEGR</sequence>
<reference evidence="14 15" key="1">
    <citation type="journal article" date="2021" name="J. Biosci. Bioeng.">
        <title>Identification and characterization of a chc gene cluster responsible for the aromatization pathway of cyclohexanecarboxylate degradation in Sinomonas cyclohexanicum ATCC 51369.</title>
        <authorList>
            <person name="Yamamoto T."/>
            <person name="Hasegawa Y."/>
            <person name="Lau P.C.K."/>
            <person name="Iwaki H."/>
        </authorList>
    </citation>
    <scope>NUCLEOTIDE SEQUENCE [LARGE SCALE GENOMIC DNA]</scope>
    <source>
        <strain evidence="14 15">ATCC 51369</strain>
    </source>
</reference>
<dbReference type="InterPro" id="IPR050324">
    <property type="entry name" value="CDP-alcohol_PTase-I"/>
</dbReference>
<dbReference type="InterPro" id="IPR048254">
    <property type="entry name" value="CDP_ALCOHOL_P_TRANSF_CS"/>
</dbReference>
<accession>A0ABM7PU44</accession>
<dbReference type="PROSITE" id="PS00379">
    <property type="entry name" value="CDP_ALCOHOL_P_TRANSF"/>
    <property type="match status" value="1"/>
</dbReference>
<feature type="transmembrane region" description="Helical" evidence="13">
    <location>
        <begin position="159"/>
        <end position="180"/>
    </location>
</feature>
<name>A0ABM7PU44_SINCY</name>
<keyword evidence="15" id="KW-1185">Reference proteome</keyword>
<dbReference type="NCBIfam" id="TIGR00560">
    <property type="entry name" value="pgsA"/>
    <property type="match status" value="1"/>
</dbReference>
<evidence type="ECO:0000256" key="8">
    <source>
        <dbReference type="ARBA" id="ARBA00023136"/>
    </source>
</evidence>
<dbReference type="Pfam" id="PF01066">
    <property type="entry name" value="CDP-OH_P_transf"/>
    <property type="match status" value="1"/>
</dbReference>
<dbReference type="PANTHER" id="PTHR14269">
    <property type="entry name" value="CDP-DIACYLGLYCEROL--GLYCEROL-3-PHOSPHATE 3-PHOSPHATIDYLTRANSFERASE-RELATED"/>
    <property type="match status" value="1"/>
</dbReference>
<evidence type="ECO:0000256" key="13">
    <source>
        <dbReference type="SAM" id="Phobius"/>
    </source>
</evidence>
<evidence type="ECO:0000256" key="1">
    <source>
        <dbReference type="ARBA" id="ARBA00004141"/>
    </source>
</evidence>
<proteinExistence type="inferred from homology"/>
<evidence type="ECO:0000256" key="4">
    <source>
        <dbReference type="ARBA" id="ARBA00022679"/>
    </source>
</evidence>
<evidence type="ECO:0000256" key="5">
    <source>
        <dbReference type="ARBA" id="ARBA00022692"/>
    </source>
</evidence>
<evidence type="ECO:0000256" key="2">
    <source>
        <dbReference type="ARBA" id="ARBA00010441"/>
    </source>
</evidence>
<keyword evidence="10" id="KW-1208">Phospholipid metabolism</keyword>
<evidence type="ECO:0000256" key="12">
    <source>
        <dbReference type="RuleBase" id="RU003750"/>
    </source>
</evidence>
<organism evidence="14 15">
    <name type="scientific">Sinomonas cyclohexanicum</name>
    <name type="common">Corynebacterium cyclohexanicum</name>
    <dbReference type="NCBI Taxonomy" id="322009"/>
    <lineage>
        <taxon>Bacteria</taxon>
        <taxon>Bacillati</taxon>
        <taxon>Actinomycetota</taxon>
        <taxon>Actinomycetes</taxon>
        <taxon>Micrococcales</taxon>
        <taxon>Micrococcaceae</taxon>
        <taxon>Sinomonas</taxon>
    </lineage>
</organism>
<dbReference type="InterPro" id="IPR043130">
    <property type="entry name" value="CDP-OH_PTrfase_TM_dom"/>
</dbReference>
<keyword evidence="6 13" id="KW-1133">Transmembrane helix</keyword>
<feature type="transmembrane region" description="Helical" evidence="13">
    <location>
        <begin position="12"/>
        <end position="31"/>
    </location>
</feature>
<dbReference type="PIRSF" id="PIRSF000847">
    <property type="entry name" value="Phos_ph_gly_syn"/>
    <property type="match status" value="1"/>
</dbReference>
<comment type="subcellular location">
    <subcellularLocation>
        <location evidence="1">Membrane</location>
        <topology evidence="1">Multi-pass membrane protein</topology>
    </subcellularLocation>
</comment>
<keyword evidence="9" id="KW-0594">Phospholipid biosynthesis</keyword>
<dbReference type="Proteomes" id="UP001319861">
    <property type="component" value="Chromosome"/>
</dbReference>
<keyword evidence="8 13" id="KW-0472">Membrane</keyword>
<protein>
    <recommendedName>
        <fullName evidence="11">CDP-diacylglycerol--glycerol-3-phosphate 3-phosphatidyltransferase</fullName>
        <ecNumber evidence="11">2.7.8.5</ecNumber>
    </recommendedName>
</protein>
<keyword evidence="3" id="KW-0444">Lipid biosynthesis</keyword>
<evidence type="ECO:0000313" key="14">
    <source>
        <dbReference type="EMBL" id="BCT75766.1"/>
    </source>
</evidence>
<evidence type="ECO:0000256" key="10">
    <source>
        <dbReference type="ARBA" id="ARBA00023264"/>
    </source>
</evidence>